<keyword evidence="3" id="KW-1185">Reference proteome</keyword>
<dbReference type="InterPro" id="IPR029062">
    <property type="entry name" value="Class_I_gatase-like"/>
</dbReference>
<evidence type="ECO:0000259" key="1">
    <source>
        <dbReference type="Pfam" id="PF01965"/>
    </source>
</evidence>
<sequence length="192" mass="21328">MNIGIYIYDDAEVLDFSGPFEVFSTAQRLAKNEWNIFLVAQHNQPVNARGGFSVNPHYSFADHPPIDLLLVVGGVHNNELTKAPVIDWIKRTAQLAPVVASVCTGAFLLAKAELLNGKNVTTHWEDINDLAAMFPLLNVISNKRWVKHDKFTTSAGISAGIDMSLHLVAEHISPELAKLTAKQMQYTWHKNI</sequence>
<dbReference type="CDD" id="cd03139">
    <property type="entry name" value="GATase1_PfpI_2"/>
    <property type="match status" value="1"/>
</dbReference>
<dbReference type="EC" id="4.2.1.-" evidence="2"/>
<protein>
    <submittedName>
        <fullName evidence="2">DJ-1/PfpI family protein</fullName>
        <ecNumber evidence="2">4.2.1.-</ecNumber>
    </submittedName>
</protein>
<name>A0ABT9FAI0_9GAMM</name>
<feature type="domain" description="DJ-1/PfpI" evidence="1">
    <location>
        <begin position="4"/>
        <end position="169"/>
    </location>
</feature>
<comment type="caution">
    <text evidence="2">The sequence shown here is derived from an EMBL/GenBank/DDBJ whole genome shotgun (WGS) entry which is preliminary data.</text>
</comment>
<proteinExistence type="predicted"/>
<dbReference type="RefSeq" id="WP_010556152.1">
    <property type="nucleotide sequence ID" value="NZ_AHCB03000012.1"/>
</dbReference>
<dbReference type="InterPro" id="IPR052158">
    <property type="entry name" value="INH-QAR"/>
</dbReference>
<reference evidence="2" key="1">
    <citation type="submission" date="2023-07" db="EMBL/GenBank/DDBJ databases">
        <title>Genome content predicts the carbon catabolic preferences of heterotrophic bacteria.</title>
        <authorList>
            <person name="Gralka M."/>
        </authorList>
    </citation>
    <scope>NUCLEOTIDE SEQUENCE</scope>
    <source>
        <strain evidence="2">4G09</strain>
    </source>
</reference>
<gene>
    <name evidence="2" type="ORF">Q8W34_04045</name>
</gene>
<dbReference type="GO" id="GO:0016829">
    <property type="term" value="F:lyase activity"/>
    <property type="evidence" value="ECO:0007669"/>
    <property type="project" value="UniProtKB-KW"/>
</dbReference>
<evidence type="ECO:0000313" key="2">
    <source>
        <dbReference type="EMBL" id="MDP2563788.1"/>
    </source>
</evidence>
<keyword evidence="2" id="KW-0456">Lyase</keyword>
<dbReference type="SUPFAM" id="SSF52317">
    <property type="entry name" value="Class I glutamine amidotransferase-like"/>
    <property type="match status" value="1"/>
</dbReference>
<accession>A0ABT9FAI0</accession>
<dbReference type="Pfam" id="PF01965">
    <property type="entry name" value="DJ-1_PfpI"/>
    <property type="match status" value="1"/>
</dbReference>
<dbReference type="PANTHER" id="PTHR43130:SF14">
    <property type="entry name" value="DJ-1_PFPI DOMAIN-CONTAINING PROTEIN"/>
    <property type="match status" value="1"/>
</dbReference>
<dbReference type="Gene3D" id="3.40.50.880">
    <property type="match status" value="1"/>
</dbReference>
<dbReference type="PANTHER" id="PTHR43130">
    <property type="entry name" value="ARAC-FAMILY TRANSCRIPTIONAL REGULATOR"/>
    <property type="match status" value="1"/>
</dbReference>
<organism evidence="2 3">
    <name type="scientific">Pseudoalteromonas marina</name>
    <dbReference type="NCBI Taxonomy" id="267375"/>
    <lineage>
        <taxon>Bacteria</taxon>
        <taxon>Pseudomonadati</taxon>
        <taxon>Pseudomonadota</taxon>
        <taxon>Gammaproteobacteria</taxon>
        <taxon>Alteromonadales</taxon>
        <taxon>Pseudoalteromonadaceae</taxon>
        <taxon>Pseudoalteromonas</taxon>
    </lineage>
</organism>
<dbReference type="InterPro" id="IPR002818">
    <property type="entry name" value="DJ-1/PfpI"/>
</dbReference>
<dbReference type="Proteomes" id="UP001177212">
    <property type="component" value="Unassembled WGS sequence"/>
</dbReference>
<dbReference type="EMBL" id="JAUYVT010000002">
    <property type="protein sequence ID" value="MDP2563788.1"/>
    <property type="molecule type" value="Genomic_DNA"/>
</dbReference>
<evidence type="ECO:0000313" key="3">
    <source>
        <dbReference type="Proteomes" id="UP001177212"/>
    </source>
</evidence>